<evidence type="ECO:0000313" key="8">
    <source>
        <dbReference type="Proteomes" id="UP001595868"/>
    </source>
</evidence>
<comment type="caution">
    <text evidence="7">The sequence shown here is derived from an EMBL/GenBank/DDBJ whole genome shotgun (WGS) entry which is preliminary data.</text>
</comment>
<dbReference type="PROSITE" id="PS50850">
    <property type="entry name" value="MFS"/>
    <property type="match status" value="1"/>
</dbReference>
<feature type="transmembrane region" description="Helical" evidence="5">
    <location>
        <begin position="50"/>
        <end position="69"/>
    </location>
</feature>
<evidence type="ECO:0000313" key="7">
    <source>
        <dbReference type="EMBL" id="MFC4107325.1"/>
    </source>
</evidence>
<dbReference type="Gene3D" id="1.20.1720.10">
    <property type="entry name" value="Multidrug resistance protein D"/>
    <property type="match status" value="1"/>
</dbReference>
<keyword evidence="2 5" id="KW-0812">Transmembrane</keyword>
<evidence type="ECO:0000256" key="5">
    <source>
        <dbReference type="SAM" id="Phobius"/>
    </source>
</evidence>
<dbReference type="InterPro" id="IPR036259">
    <property type="entry name" value="MFS_trans_sf"/>
</dbReference>
<dbReference type="PROSITE" id="PS00216">
    <property type="entry name" value="SUGAR_TRANSPORT_1"/>
    <property type="match status" value="1"/>
</dbReference>
<feature type="transmembrane region" description="Helical" evidence="5">
    <location>
        <begin position="132"/>
        <end position="155"/>
    </location>
</feature>
<evidence type="ECO:0000256" key="3">
    <source>
        <dbReference type="ARBA" id="ARBA00022989"/>
    </source>
</evidence>
<dbReference type="Proteomes" id="UP001595868">
    <property type="component" value="Unassembled WGS sequence"/>
</dbReference>
<keyword evidence="3 5" id="KW-1133">Transmembrane helix</keyword>
<evidence type="ECO:0000256" key="2">
    <source>
        <dbReference type="ARBA" id="ARBA00022692"/>
    </source>
</evidence>
<dbReference type="PANTHER" id="PTHR42718">
    <property type="entry name" value="MAJOR FACILITATOR SUPERFAMILY MULTIDRUG TRANSPORTER MFSC"/>
    <property type="match status" value="1"/>
</dbReference>
<feature type="transmembrane region" description="Helical" evidence="5">
    <location>
        <begin position="349"/>
        <end position="370"/>
    </location>
</feature>
<dbReference type="EMBL" id="JBHSBN010000009">
    <property type="protein sequence ID" value="MFC4107325.1"/>
    <property type="molecule type" value="Genomic_DNA"/>
</dbReference>
<dbReference type="PRINTS" id="PR01036">
    <property type="entry name" value="TCRTETB"/>
</dbReference>
<dbReference type="SUPFAM" id="SSF103473">
    <property type="entry name" value="MFS general substrate transporter"/>
    <property type="match status" value="1"/>
</dbReference>
<dbReference type="Gene3D" id="1.20.1250.20">
    <property type="entry name" value="MFS general substrate transporter like domains"/>
    <property type="match status" value="1"/>
</dbReference>
<feature type="transmembrane region" description="Helical" evidence="5">
    <location>
        <begin position="247"/>
        <end position="269"/>
    </location>
</feature>
<protein>
    <submittedName>
        <fullName evidence="7">MFS transporter</fullName>
    </submittedName>
</protein>
<evidence type="ECO:0000256" key="4">
    <source>
        <dbReference type="ARBA" id="ARBA00023136"/>
    </source>
</evidence>
<proteinExistence type="predicted"/>
<feature type="transmembrane region" description="Helical" evidence="5">
    <location>
        <begin position="289"/>
        <end position="310"/>
    </location>
</feature>
<dbReference type="PANTHER" id="PTHR42718:SF49">
    <property type="entry name" value="EXPORT PROTEIN"/>
    <property type="match status" value="1"/>
</dbReference>
<accession>A0ABV8KMH2</accession>
<gene>
    <name evidence="7" type="ORF">ACFOX0_15510</name>
</gene>
<feature type="domain" description="Major facilitator superfamily (MFS) profile" evidence="6">
    <location>
        <begin position="8"/>
        <end position="482"/>
    </location>
</feature>
<comment type="subcellular location">
    <subcellularLocation>
        <location evidence="1">Cell membrane</location>
        <topology evidence="1">Multi-pass membrane protein</topology>
    </subcellularLocation>
</comment>
<feature type="transmembrane region" description="Helical" evidence="5">
    <location>
        <begin position="382"/>
        <end position="409"/>
    </location>
</feature>
<feature type="transmembrane region" description="Helical" evidence="5">
    <location>
        <begin position="223"/>
        <end position="241"/>
    </location>
</feature>
<dbReference type="InterPro" id="IPR005829">
    <property type="entry name" value="Sugar_transporter_CS"/>
</dbReference>
<feature type="transmembrane region" description="Helical" evidence="5">
    <location>
        <begin position="104"/>
        <end position="125"/>
    </location>
</feature>
<keyword evidence="4 5" id="KW-0472">Membrane</keyword>
<feature type="transmembrane region" description="Helical" evidence="5">
    <location>
        <begin position="430"/>
        <end position="448"/>
    </location>
</feature>
<feature type="transmembrane region" description="Helical" evidence="5">
    <location>
        <begin position="322"/>
        <end position="342"/>
    </location>
</feature>
<feature type="transmembrane region" description="Helical" evidence="5">
    <location>
        <begin position="460"/>
        <end position="478"/>
    </location>
</feature>
<dbReference type="Pfam" id="PF07690">
    <property type="entry name" value="MFS_1"/>
    <property type="match status" value="1"/>
</dbReference>
<keyword evidence="8" id="KW-1185">Reference proteome</keyword>
<reference evidence="8" key="1">
    <citation type="journal article" date="2019" name="Int. J. Syst. Evol. Microbiol.">
        <title>The Global Catalogue of Microorganisms (GCM) 10K type strain sequencing project: providing services to taxonomists for standard genome sequencing and annotation.</title>
        <authorList>
            <consortium name="The Broad Institute Genomics Platform"/>
            <consortium name="The Broad Institute Genome Sequencing Center for Infectious Disease"/>
            <person name="Wu L."/>
            <person name="Ma J."/>
        </authorList>
    </citation>
    <scope>NUCLEOTIDE SEQUENCE [LARGE SCALE GENOMIC DNA]</scope>
    <source>
        <strain evidence="8">2902at01</strain>
    </source>
</reference>
<evidence type="ECO:0000259" key="6">
    <source>
        <dbReference type="PROSITE" id="PS50850"/>
    </source>
</evidence>
<dbReference type="InterPro" id="IPR020846">
    <property type="entry name" value="MFS_dom"/>
</dbReference>
<feature type="transmembrane region" description="Helical" evidence="5">
    <location>
        <begin position="74"/>
        <end position="92"/>
    </location>
</feature>
<feature type="transmembrane region" description="Helical" evidence="5">
    <location>
        <begin position="161"/>
        <end position="181"/>
    </location>
</feature>
<sequence length="496" mass="48551">MRNHPTVVLVAVLLSTVTLPISLTGASVALPDIGADLGAGLAPVQWVVNGYNATFASCMLAAGALADLLGRRRVFAVGVATFVVAGLASALADDIVLLDVVRAVAGIGAAAAGTAASALLAGAFSGPARTRVFGLFGTAIGAGLAFGPSIAGLLIEAFDWRAVFAGPALVGLLVLGLVPLLPPDRQARAVEAGSGAARAVGAGAGDAGAGGAGVAGGGRRIDWAGAASFTAALLLLIFGFVEGPALGWADPVIVVAFAGSAVLLGVFVLVERRHPEPMFDLGLLASPRFLGICLAAGVIVTVLVPLLVYLPSYFTGVLRWGPGRAGATLILLTAPTLVLPLLGAVLSRLLSATAVIVASVALVGAGAAWLTVLGPGSGPGGLAGPLLTMGAGIGLSIGLLDGLAVGSVAPARAGTAAGMINTARLASETIAIAVVGSVLATTTCGRLADPGFTAGLHTVLWSLAGLAGVAVFATAVLLRRGTSAVDRMAHDGVTVD</sequence>
<name>A0ABV8KMH2_9ACTN</name>
<dbReference type="RefSeq" id="WP_377546101.1">
    <property type="nucleotide sequence ID" value="NZ_JBHSBN010000009.1"/>
</dbReference>
<evidence type="ECO:0000256" key="1">
    <source>
        <dbReference type="ARBA" id="ARBA00004651"/>
    </source>
</evidence>
<organism evidence="7 8">
    <name type="scientific">Micromonospora zhanjiangensis</name>
    <dbReference type="NCBI Taxonomy" id="1522057"/>
    <lineage>
        <taxon>Bacteria</taxon>
        <taxon>Bacillati</taxon>
        <taxon>Actinomycetota</taxon>
        <taxon>Actinomycetes</taxon>
        <taxon>Micromonosporales</taxon>
        <taxon>Micromonosporaceae</taxon>
        <taxon>Micromonospora</taxon>
    </lineage>
</organism>
<dbReference type="InterPro" id="IPR011701">
    <property type="entry name" value="MFS"/>
</dbReference>